<organism evidence="1 2">
    <name type="scientific">Carnegiea gigantea</name>
    <dbReference type="NCBI Taxonomy" id="171969"/>
    <lineage>
        <taxon>Eukaryota</taxon>
        <taxon>Viridiplantae</taxon>
        <taxon>Streptophyta</taxon>
        <taxon>Embryophyta</taxon>
        <taxon>Tracheophyta</taxon>
        <taxon>Spermatophyta</taxon>
        <taxon>Magnoliopsida</taxon>
        <taxon>eudicotyledons</taxon>
        <taxon>Gunneridae</taxon>
        <taxon>Pentapetalae</taxon>
        <taxon>Caryophyllales</taxon>
        <taxon>Cactineae</taxon>
        <taxon>Cactaceae</taxon>
        <taxon>Cactoideae</taxon>
        <taxon>Echinocereeae</taxon>
        <taxon>Carnegiea</taxon>
    </lineage>
</organism>
<dbReference type="Proteomes" id="UP001153076">
    <property type="component" value="Unassembled WGS sequence"/>
</dbReference>
<dbReference type="AlphaFoldDB" id="A0A9Q1KNI1"/>
<reference evidence="1" key="1">
    <citation type="submission" date="2022-04" db="EMBL/GenBank/DDBJ databases">
        <title>Carnegiea gigantea Genome sequencing and assembly v2.</title>
        <authorList>
            <person name="Copetti D."/>
            <person name="Sanderson M.J."/>
            <person name="Burquez A."/>
            <person name="Wojciechowski M.F."/>
        </authorList>
    </citation>
    <scope>NUCLEOTIDE SEQUENCE</scope>
    <source>
        <strain evidence="1">SGP5-SGP5p</strain>
        <tissue evidence="1">Aerial part</tissue>
    </source>
</reference>
<name>A0A9Q1KNI1_9CARY</name>
<gene>
    <name evidence="1" type="ORF">Cgig2_017489</name>
</gene>
<evidence type="ECO:0000313" key="1">
    <source>
        <dbReference type="EMBL" id="KAJ8445986.1"/>
    </source>
</evidence>
<keyword evidence="2" id="KW-1185">Reference proteome</keyword>
<protein>
    <submittedName>
        <fullName evidence="1">Uncharacterized protein</fullName>
    </submittedName>
</protein>
<accession>A0A9Q1KNI1</accession>
<sequence>MGTLGPFMGCDETTMYGVGKSLCFLVDISIAKPLIGGVRILIDKKPLWITIRPVEAEMRVEKQLCLAFKNTRVGRRARTKLNFDSSISQLRPQTWLIADLSTHFNLPWLVGCDLNEIFYNSEKKGGPPKSLSELDDLRNAFIDMGFMTWDLLATSLHGVTIEGIIAYNVTVEQCLDHFCADMEWSLLFLDALVSHIDFDFLDHLPIAVTCMLRASKGCSGQRCFQFENT</sequence>
<comment type="caution">
    <text evidence="1">The sequence shown here is derived from an EMBL/GenBank/DDBJ whole genome shotgun (WGS) entry which is preliminary data.</text>
</comment>
<proteinExistence type="predicted"/>
<dbReference type="EMBL" id="JAKOGI010000064">
    <property type="protein sequence ID" value="KAJ8445986.1"/>
    <property type="molecule type" value="Genomic_DNA"/>
</dbReference>
<evidence type="ECO:0000313" key="2">
    <source>
        <dbReference type="Proteomes" id="UP001153076"/>
    </source>
</evidence>